<evidence type="ECO:0000256" key="5">
    <source>
        <dbReference type="ARBA" id="ARBA00022645"/>
    </source>
</evidence>
<evidence type="ECO:0000256" key="6">
    <source>
        <dbReference type="ARBA" id="ARBA00022670"/>
    </source>
</evidence>
<proteinExistence type="inferred from homology"/>
<name>A0ABQ1J695_9PROT</name>
<dbReference type="SMART" id="SM00936">
    <property type="entry name" value="PBP5_C"/>
    <property type="match status" value="1"/>
</dbReference>
<evidence type="ECO:0000256" key="7">
    <source>
        <dbReference type="ARBA" id="ARBA00022729"/>
    </source>
</evidence>
<reference evidence="17" key="1">
    <citation type="journal article" date="2019" name="Int. J. Syst. Evol. Microbiol.">
        <title>The Global Catalogue of Microorganisms (GCM) 10K type strain sequencing project: providing services to taxonomists for standard genome sequencing and annotation.</title>
        <authorList>
            <consortium name="The Broad Institute Genomics Platform"/>
            <consortium name="The Broad Institute Genome Sequencing Center for Infectious Disease"/>
            <person name="Wu L."/>
            <person name="Ma J."/>
        </authorList>
    </citation>
    <scope>NUCLEOTIDE SEQUENCE [LARGE SCALE GENOMIC DNA]</scope>
    <source>
        <strain evidence="17">CGMCC 1.15928</strain>
    </source>
</reference>
<dbReference type="SUPFAM" id="SSF56601">
    <property type="entry name" value="beta-lactamase/transpeptidase-like"/>
    <property type="match status" value="1"/>
</dbReference>
<evidence type="ECO:0000256" key="12">
    <source>
        <dbReference type="ARBA" id="ARBA00034000"/>
    </source>
</evidence>
<evidence type="ECO:0000313" key="17">
    <source>
        <dbReference type="Proteomes" id="UP000628854"/>
    </source>
</evidence>
<evidence type="ECO:0000256" key="8">
    <source>
        <dbReference type="ARBA" id="ARBA00022801"/>
    </source>
</evidence>
<sequence length="387" mass="41524">MNFTRLCASIACALAVTLPASAQLIDTQADYAVIMDYETQDILFSKNGDEPMIPASMTKIMTAHVVYEAIDNGEISLDDTLPVSERAWREGGWATGGSTMGLRIGETPTVEDLLRGVIILSGNDACIVLAEGLAGTEEAFAARMTDLAQEMGLTSASFKNASGLNAEGHVISAADLARLARMEIDKFPQYYKYYSEKEMTWNGITQGNRNPLLYSMDGADGLKTGHLEISGYGLTASAVRDGKRRILVINGLDSSRARADEAERLMRLAFTAFDTRTIEPSDKPLTSLPVWNGETRTVAVKLQEPVRVAAHKRAFDDARMEVVYDGPITAPVSAGDVIGKLVITVEGKDEPIIAPLVATENVAKLGFIGRAVEGLSLKLSGDDAAAS</sequence>
<keyword evidence="11" id="KW-0961">Cell wall biogenesis/degradation</keyword>
<dbReference type="Pfam" id="PF00768">
    <property type="entry name" value="Peptidase_S11"/>
    <property type="match status" value="1"/>
</dbReference>
<keyword evidence="5 16" id="KW-0121">Carboxypeptidase</keyword>
<keyword evidence="7 14" id="KW-0732">Signal</keyword>
<evidence type="ECO:0000256" key="1">
    <source>
        <dbReference type="ARBA" id="ARBA00003217"/>
    </source>
</evidence>
<feature type="domain" description="Peptidase S11 D-Ala-D-Ala carboxypeptidase A C-terminal" evidence="15">
    <location>
        <begin position="273"/>
        <end position="364"/>
    </location>
</feature>
<dbReference type="InterPro" id="IPR012907">
    <property type="entry name" value="Peptidase_S11_C"/>
</dbReference>
<accession>A0ABQ1J695</accession>
<dbReference type="InterPro" id="IPR001967">
    <property type="entry name" value="Peptidase_S11_N"/>
</dbReference>
<dbReference type="SUPFAM" id="SSF69189">
    <property type="entry name" value="Penicillin-binding protein associated domain"/>
    <property type="match status" value="1"/>
</dbReference>
<evidence type="ECO:0000256" key="9">
    <source>
        <dbReference type="ARBA" id="ARBA00022960"/>
    </source>
</evidence>
<comment type="caution">
    <text evidence="16">The sequence shown here is derived from an EMBL/GenBank/DDBJ whole genome shotgun (WGS) entry which is preliminary data.</text>
</comment>
<organism evidence="16 17">
    <name type="scientific">Henriciella pelagia</name>
    <dbReference type="NCBI Taxonomy" id="1977912"/>
    <lineage>
        <taxon>Bacteria</taxon>
        <taxon>Pseudomonadati</taxon>
        <taxon>Pseudomonadota</taxon>
        <taxon>Alphaproteobacteria</taxon>
        <taxon>Hyphomonadales</taxon>
        <taxon>Hyphomonadaceae</taxon>
        <taxon>Henriciella</taxon>
    </lineage>
</organism>
<evidence type="ECO:0000256" key="14">
    <source>
        <dbReference type="SAM" id="SignalP"/>
    </source>
</evidence>
<dbReference type="Gene3D" id="2.60.410.10">
    <property type="entry name" value="D-Ala-D-Ala carboxypeptidase, C-terminal domain"/>
    <property type="match status" value="1"/>
</dbReference>
<keyword evidence="8" id="KW-0378">Hydrolase</keyword>
<dbReference type="GO" id="GO:0004180">
    <property type="term" value="F:carboxypeptidase activity"/>
    <property type="evidence" value="ECO:0007669"/>
    <property type="project" value="UniProtKB-KW"/>
</dbReference>
<evidence type="ECO:0000256" key="2">
    <source>
        <dbReference type="ARBA" id="ARBA00004752"/>
    </source>
</evidence>
<evidence type="ECO:0000256" key="10">
    <source>
        <dbReference type="ARBA" id="ARBA00022984"/>
    </source>
</evidence>
<dbReference type="InterPro" id="IPR037167">
    <property type="entry name" value="Peptidase_S11_C_sf"/>
</dbReference>
<feature type="chain" id="PRO_5047126610" description="serine-type D-Ala-D-Ala carboxypeptidase" evidence="14">
    <location>
        <begin position="23"/>
        <end position="387"/>
    </location>
</feature>
<evidence type="ECO:0000256" key="13">
    <source>
        <dbReference type="RuleBase" id="RU004016"/>
    </source>
</evidence>
<comment type="pathway">
    <text evidence="2">Cell wall biogenesis; peptidoglycan biosynthesis.</text>
</comment>
<evidence type="ECO:0000256" key="4">
    <source>
        <dbReference type="ARBA" id="ARBA00012448"/>
    </source>
</evidence>
<dbReference type="EMBL" id="BMKF01000001">
    <property type="protein sequence ID" value="GGB58860.1"/>
    <property type="molecule type" value="Genomic_DNA"/>
</dbReference>
<dbReference type="PRINTS" id="PR00725">
    <property type="entry name" value="DADACBPTASE1"/>
</dbReference>
<dbReference type="Pfam" id="PF07943">
    <property type="entry name" value="PBP5_C"/>
    <property type="match status" value="1"/>
</dbReference>
<evidence type="ECO:0000256" key="11">
    <source>
        <dbReference type="ARBA" id="ARBA00023316"/>
    </source>
</evidence>
<dbReference type="PANTHER" id="PTHR21581:SF6">
    <property type="entry name" value="TRAFFICKING PROTEIN PARTICLE COMPLEX SUBUNIT 12"/>
    <property type="match status" value="1"/>
</dbReference>
<keyword evidence="9" id="KW-0133">Cell shape</keyword>
<comment type="similarity">
    <text evidence="3 13">Belongs to the peptidase S11 family.</text>
</comment>
<protein>
    <recommendedName>
        <fullName evidence="4">serine-type D-Ala-D-Ala carboxypeptidase</fullName>
        <ecNumber evidence="4">3.4.16.4</ecNumber>
    </recommendedName>
</protein>
<dbReference type="Gene3D" id="3.40.710.10">
    <property type="entry name" value="DD-peptidase/beta-lactamase superfamily"/>
    <property type="match status" value="1"/>
</dbReference>
<dbReference type="RefSeq" id="WP_084393830.1">
    <property type="nucleotide sequence ID" value="NZ_BMKF01000001.1"/>
</dbReference>
<dbReference type="Proteomes" id="UP000628854">
    <property type="component" value="Unassembled WGS sequence"/>
</dbReference>
<dbReference type="InterPro" id="IPR015956">
    <property type="entry name" value="Peniciliin-bd_prot_C_sf"/>
</dbReference>
<dbReference type="InterPro" id="IPR012338">
    <property type="entry name" value="Beta-lactam/transpept-like"/>
</dbReference>
<comment type="catalytic activity">
    <reaction evidence="12">
        <text>Preferential cleavage: (Ac)2-L-Lys-D-Ala-|-D-Ala. Also transpeptidation of peptidyl-alanyl moieties that are N-acyl substituents of D-alanine.</text>
        <dbReference type="EC" id="3.4.16.4"/>
    </reaction>
</comment>
<keyword evidence="6" id="KW-0645">Protease</keyword>
<keyword evidence="17" id="KW-1185">Reference proteome</keyword>
<gene>
    <name evidence="16" type="ORF">GCM10011503_04070</name>
</gene>
<dbReference type="EC" id="3.4.16.4" evidence="4"/>
<dbReference type="InterPro" id="IPR018044">
    <property type="entry name" value="Peptidase_S11"/>
</dbReference>
<feature type="signal peptide" evidence="14">
    <location>
        <begin position="1"/>
        <end position="22"/>
    </location>
</feature>
<keyword evidence="10" id="KW-0573">Peptidoglycan synthesis</keyword>
<evidence type="ECO:0000259" key="15">
    <source>
        <dbReference type="SMART" id="SM00936"/>
    </source>
</evidence>
<evidence type="ECO:0000256" key="3">
    <source>
        <dbReference type="ARBA" id="ARBA00007164"/>
    </source>
</evidence>
<evidence type="ECO:0000313" key="16">
    <source>
        <dbReference type="EMBL" id="GGB58860.1"/>
    </source>
</evidence>
<dbReference type="PANTHER" id="PTHR21581">
    <property type="entry name" value="D-ALANYL-D-ALANINE CARBOXYPEPTIDASE"/>
    <property type="match status" value="1"/>
</dbReference>
<comment type="function">
    <text evidence="1">Removes C-terminal D-alanyl residues from sugar-peptide cell wall precursors.</text>
</comment>